<proteinExistence type="inferred from homology"/>
<comment type="similarity">
    <text evidence="6">Belongs to the class I-like SAM-binding methyltransferase superfamily. MenG/UbiE family.</text>
</comment>
<evidence type="ECO:0000256" key="2">
    <source>
        <dbReference type="ARBA" id="ARBA00022679"/>
    </source>
</evidence>
<evidence type="ECO:0000313" key="8">
    <source>
        <dbReference type="Proteomes" id="UP000326759"/>
    </source>
</evidence>
<keyword evidence="8" id="KW-1185">Reference proteome</keyword>
<keyword evidence="3 6" id="KW-0831">Ubiquinone biosynthesis</keyword>
<comment type="subcellular location">
    <subcellularLocation>
        <location evidence="6">Mitochondrion inner membrane</location>
        <topology evidence="6">Peripheral membrane protein</topology>
        <orientation evidence="6">Matrix side</orientation>
    </subcellularLocation>
</comment>
<dbReference type="GO" id="GO:0008425">
    <property type="term" value="F:2-methoxy-6-polyprenyl-1,4-benzoquinol methyltransferase activity"/>
    <property type="evidence" value="ECO:0007669"/>
    <property type="project" value="UniProtKB-UniRule"/>
</dbReference>
<keyword evidence="2 6" id="KW-0808">Transferase</keyword>
<dbReference type="FunFam" id="3.40.50.150:FF:000064">
    <property type="entry name" value="2-methoxy-6-polyprenyl-1,4-benzoquinol methylase, mitochondrial"/>
    <property type="match status" value="1"/>
</dbReference>
<keyword evidence="4 6" id="KW-0949">S-adenosyl-L-methionine</keyword>
<evidence type="ECO:0000256" key="4">
    <source>
        <dbReference type="ARBA" id="ARBA00022691"/>
    </source>
</evidence>
<dbReference type="GO" id="GO:0032259">
    <property type="term" value="P:methylation"/>
    <property type="evidence" value="ECO:0007669"/>
    <property type="project" value="UniProtKB-KW"/>
</dbReference>
<feature type="binding site" evidence="6">
    <location>
        <begin position="232"/>
        <end position="233"/>
    </location>
    <ligand>
        <name>S-adenosyl-L-methionine</name>
        <dbReference type="ChEBI" id="CHEBI:59789"/>
    </ligand>
</feature>
<dbReference type="GO" id="GO:0031314">
    <property type="term" value="C:extrinsic component of mitochondrial inner membrane"/>
    <property type="evidence" value="ECO:0007669"/>
    <property type="project" value="UniProtKB-UniRule"/>
</dbReference>
<comment type="subunit">
    <text evidence="5">Component of a multi-subunit COQ enzyme complex, composed of at least COQ3, COQ4, COQ5, COQ6, COQ7 and COQ9. Interacts with PYURF; the interaction is direct, stabilizes COQ5 protein and associates PYURF with COQ enzyme complex.</text>
</comment>
<organism evidence="7 8">
    <name type="scientific">Armadillidium nasatum</name>
    <dbReference type="NCBI Taxonomy" id="96803"/>
    <lineage>
        <taxon>Eukaryota</taxon>
        <taxon>Metazoa</taxon>
        <taxon>Ecdysozoa</taxon>
        <taxon>Arthropoda</taxon>
        <taxon>Crustacea</taxon>
        <taxon>Multicrustacea</taxon>
        <taxon>Malacostraca</taxon>
        <taxon>Eumalacostraca</taxon>
        <taxon>Peracarida</taxon>
        <taxon>Isopoda</taxon>
        <taxon>Oniscidea</taxon>
        <taxon>Crinocheta</taxon>
        <taxon>Armadillidiidae</taxon>
        <taxon>Armadillidium</taxon>
    </lineage>
</organism>
<accession>A0A5N5TI54</accession>
<dbReference type="PANTHER" id="PTHR43591">
    <property type="entry name" value="METHYLTRANSFERASE"/>
    <property type="match status" value="1"/>
</dbReference>
<evidence type="ECO:0000256" key="6">
    <source>
        <dbReference type="HAMAP-Rule" id="MF_03191"/>
    </source>
</evidence>
<dbReference type="Proteomes" id="UP000326759">
    <property type="component" value="Unassembled WGS sequence"/>
</dbReference>
<keyword evidence="1 6" id="KW-0489">Methyltransferase</keyword>
<dbReference type="PROSITE" id="PS01183">
    <property type="entry name" value="UBIE_1"/>
    <property type="match status" value="1"/>
</dbReference>
<comment type="caution">
    <text evidence="6">Lacks conserved residue(s) required for the propagation of feature annotation.</text>
</comment>
<comment type="pathway">
    <text evidence="6">Cofactor biosynthesis; ubiquinone biosynthesis.</text>
</comment>
<dbReference type="EMBL" id="SEYY01001082">
    <property type="protein sequence ID" value="KAB7505869.1"/>
    <property type="molecule type" value="Genomic_DNA"/>
</dbReference>
<keyword evidence="6" id="KW-0999">Mitochondrion inner membrane</keyword>
<feature type="binding site" evidence="6">
    <location>
        <position position="148"/>
    </location>
    <ligand>
        <name>S-adenosyl-L-methionine</name>
        <dbReference type="ChEBI" id="CHEBI:59789"/>
    </ligand>
</feature>
<dbReference type="EC" id="2.1.1.201" evidence="6"/>
<dbReference type="HAMAP" id="MF_01813">
    <property type="entry name" value="MenG_UbiE_methyltr"/>
    <property type="match status" value="1"/>
</dbReference>
<dbReference type="InterPro" id="IPR023576">
    <property type="entry name" value="UbiE/COQ5_MeTrFase_CS"/>
</dbReference>
<gene>
    <name evidence="7" type="primary">coq5</name>
    <name evidence="7" type="ORF">Anas_01459</name>
</gene>
<dbReference type="Gene3D" id="3.40.50.150">
    <property type="entry name" value="Vaccinia Virus protein VP39"/>
    <property type="match status" value="1"/>
</dbReference>
<dbReference type="InterPro" id="IPR004033">
    <property type="entry name" value="UbiE/COQ5_MeTrFase"/>
</dbReference>
<evidence type="ECO:0000256" key="5">
    <source>
        <dbReference type="ARBA" id="ARBA00046387"/>
    </source>
</evidence>
<evidence type="ECO:0000313" key="7">
    <source>
        <dbReference type="EMBL" id="KAB7505869.1"/>
    </source>
</evidence>
<dbReference type="OrthoDB" id="6329284at2759"/>
<dbReference type="PANTHER" id="PTHR43591:SF24">
    <property type="entry name" value="2-METHOXY-6-POLYPRENYL-1,4-BENZOQUINOL METHYLASE, MITOCHONDRIAL"/>
    <property type="match status" value="1"/>
</dbReference>
<keyword evidence="6" id="KW-0472">Membrane</keyword>
<sequence length="360" mass="41224">MKGCLKQNLLNMLKINLNLGSFLNSQIVRRVSNTSSLFHTPKIMGNWSAVPSYKGNNLFIKSLQNQSENYCSSTQKTLDSEQTHFGYETVSKEEKTERVHSVFENVAEKYDLMNDVMSGGIHRLWKDYFVDRLHPTVNIKLLDVAGGTGDITFRVLQYIRNELGETSNYPVDESSKLLNYEKDIYSDDKVKEEDRKKCKVTVCDLSESMLSVGRERALTLGYNEDIDWVCGNAQELPFPDDTFDAYTIAYGMRNVADIPKALSEAYRVLKPGGRFMCLEFSLVENSLIRSVYDLYSFQLIPVMGQIIAADWDSYQYLVESIRKFPDQETYKLMIEEAGFRNVLYENLTFGVTAIHSGFKI</sequence>
<dbReference type="Pfam" id="PF01209">
    <property type="entry name" value="Ubie_methyltran"/>
    <property type="match status" value="1"/>
</dbReference>
<dbReference type="PROSITE" id="PS01184">
    <property type="entry name" value="UBIE_2"/>
    <property type="match status" value="1"/>
</dbReference>
<evidence type="ECO:0000256" key="3">
    <source>
        <dbReference type="ARBA" id="ARBA00022688"/>
    </source>
</evidence>
<dbReference type="NCBIfam" id="TIGR01934">
    <property type="entry name" value="MenG_MenH_UbiE"/>
    <property type="match status" value="1"/>
</dbReference>
<name>A0A5N5TI54_9CRUS</name>
<feature type="binding site" evidence="6">
    <location>
        <position position="204"/>
    </location>
    <ligand>
        <name>S-adenosyl-L-methionine</name>
        <dbReference type="ChEBI" id="CHEBI:59789"/>
    </ligand>
</feature>
<dbReference type="InterPro" id="IPR029063">
    <property type="entry name" value="SAM-dependent_MTases_sf"/>
</dbReference>
<comment type="caution">
    <text evidence="7">The sequence shown here is derived from an EMBL/GenBank/DDBJ whole genome shotgun (WGS) entry which is preliminary data.</text>
</comment>
<dbReference type="SUPFAM" id="SSF53335">
    <property type="entry name" value="S-adenosyl-L-methionine-dependent methyltransferases"/>
    <property type="match status" value="1"/>
</dbReference>
<keyword evidence="6" id="KW-0496">Mitochondrion</keyword>
<comment type="catalytic activity">
    <reaction evidence="6">
        <text>a 2-methoxy-6-(all-trans-polyprenyl)benzene-1,4-diol + S-adenosyl-L-methionine = a 5-methoxy-2-methyl-3-(all-trans-polyprenyl)benzene-1,4-diol + S-adenosyl-L-homocysteine + H(+)</text>
        <dbReference type="Rhea" id="RHEA:28286"/>
        <dbReference type="Rhea" id="RHEA-COMP:10858"/>
        <dbReference type="Rhea" id="RHEA-COMP:10859"/>
        <dbReference type="ChEBI" id="CHEBI:15378"/>
        <dbReference type="ChEBI" id="CHEBI:57856"/>
        <dbReference type="ChEBI" id="CHEBI:59789"/>
        <dbReference type="ChEBI" id="CHEBI:84166"/>
        <dbReference type="ChEBI" id="CHEBI:84167"/>
        <dbReference type="EC" id="2.1.1.201"/>
    </reaction>
</comment>
<reference evidence="7 8" key="1">
    <citation type="journal article" date="2019" name="PLoS Biol.">
        <title>Sex chromosomes control vertical transmission of feminizing Wolbachia symbionts in an isopod.</title>
        <authorList>
            <person name="Becking T."/>
            <person name="Chebbi M.A."/>
            <person name="Giraud I."/>
            <person name="Moumen B."/>
            <person name="Laverre T."/>
            <person name="Caubet Y."/>
            <person name="Peccoud J."/>
            <person name="Gilbert C."/>
            <person name="Cordaux R."/>
        </authorList>
    </citation>
    <scope>NUCLEOTIDE SEQUENCE [LARGE SCALE GENOMIC DNA]</scope>
    <source>
        <strain evidence="7">ANa2</strain>
        <tissue evidence="7">Whole body excluding digestive tract and cuticle</tissue>
    </source>
</reference>
<dbReference type="AlphaFoldDB" id="A0A5N5TI54"/>
<comment type="function">
    <text evidence="6">Methyltransferase required for the conversion of 2-polyprenyl-6-methoxy-1,4-benzoquinol (DDMQH2) to 2-polyprenyl-3-methyl-6-methoxy-1,4-benzoquinol (DMQH2).</text>
</comment>
<evidence type="ECO:0000256" key="1">
    <source>
        <dbReference type="ARBA" id="ARBA00022603"/>
    </source>
</evidence>
<dbReference type="UniPathway" id="UPA00232"/>
<dbReference type="CDD" id="cd02440">
    <property type="entry name" value="AdoMet_MTases"/>
    <property type="match status" value="1"/>
</dbReference>
<dbReference type="PROSITE" id="PS51608">
    <property type="entry name" value="SAM_MT_UBIE"/>
    <property type="match status" value="1"/>
</dbReference>
<protein>
    <recommendedName>
        <fullName evidence="6">2-methoxy-6-polyprenyl-1,4-benzoquinol methylase, mitochondrial</fullName>
        <ecNumber evidence="6">2.1.1.201</ecNumber>
    </recommendedName>
    <alternativeName>
        <fullName evidence="6">Ubiquinone biosynthesis methyltransferase COQ5</fullName>
    </alternativeName>
</protein>